<protein>
    <submittedName>
        <fullName evidence="1">Uncharacterized protein</fullName>
    </submittedName>
</protein>
<dbReference type="AlphaFoldDB" id="A0A917I572"/>
<evidence type="ECO:0000313" key="1">
    <source>
        <dbReference type="EMBL" id="GGH12320.1"/>
    </source>
</evidence>
<proteinExistence type="predicted"/>
<reference evidence="1" key="1">
    <citation type="journal article" date="2014" name="Int. J. Syst. Evol. Microbiol.">
        <title>Complete genome sequence of Corynebacterium casei LMG S-19264T (=DSM 44701T), isolated from a smear-ripened cheese.</title>
        <authorList>
            <consortium name="US DOE Joint Genome Institute (JGI-PGF)"/>
            <person name="Walter F."/>
            <person name="Albersmeier A."/>
            <person name="Kalinowski J."/>
            <person name="Ruckert C."/>
        </authorList>
    </citation>
    <scope>NUCLEOTIDE SEQUENCE</scope>
    <source>
        <strain evidence="1">CGMCC 1.12214</strain>
    </source>
</reference>
<evidence type="ECO:0000313" key="2">
    <source>
        <dbReference type="Proteomes" id="UP000603912"/>
    </source>
</evidence>
<gene>
    <name evidence="1" type="ORF">GCM10007036_10050</name>
</gene>
<comment type="caution">
    <text evidence="1">The sequence shown here is derived from an EMBL/GenBank/DDBJ whole genome shotgun (WGS) entry which is preliminary data.</text>
</comment>
<name>A0A917I572_9HYPH</name>
<sequence length="57" mass="5615">MAVDTIVASIATMNMDAITAAITNGRRVPALAPRLGADMRDLDGGPAPPAGAALSAP</sequence>
<accession>A0A917I572</accession>
<dbReference type="EMBL" id="BMES01000001">
    <property type="protein sequence ID" value="GGH12320.1"/>
    <property type="molecule type" value="Genomic_DNA"/>
</dbReference>
<keyword evidence="2" id="KW-1185">Reference proteome</keyword>
<dbReference type="Proteomes" id="UP000603912">
    <property type="component" value="Unassembled WGS sequence"/>
</dbReference>
<reference evidence="1" key="2">
    <citation type="submission" date="2020-09" db="EMBL/GenBank/DDBJ databases">
        <authorList>
            <person name="Sun Q."/>
            <person name="Zhou Y."/>
        </authorList>
    </citation>
    <scope>NUCLEOTIDE SEQUENCE</scope>
    <source>
        <strain evidence="1">CGMCC 1.12214</strain>
    </source>
</reference>
<organism evidence="1 2">
    <name type="scientific">Alsobacter metallidurans</name>
    <dbReference type="NCBI Taxonomy" id="340221"/>
    <lineage>
        <taxon>Bacteria</taxon>
        <taxon>Pseudomonadati</taxon>
        <taxon>Pseudomonadota</taxon>
        <taxon>Alphaproteobacteria</taxon>
        <taxon>Hyphomicrobiales</taxon>
        <taxon>Alsobacteraceae</taxon>
        <taxon>Alsobacter</taxon>
    </lineage>
</organism>